<reference evidence="2 3" key="1">
    <citation type="submission" date="2023-12" db="EMBL/GenBank/DDBJ databases">
        <title>Chromobacterium sp. strain TRC.1.1.SA producing antimicrobial pigment.</title>
        <authorList>
            <person name="Verma N."/>
            <person name="Choksket S."/>
            <person name="Pinnaka A.K."/>
            <person name="Korpole S."/>
        </authorList>
    </citation>
    <scope>NUCLEOTIDE SEQUENCE [LARGE SCALE GENOMIC DNA]</scope>
    <source>
        <strain evidence="2 3">TRC1.1.SA</strain>
    </source>
</reference>
<dbReference type="RefSeq" id="WP_346787938.1">
    <property type="nucleotide sequence ID" value="NZ_JAYFSJ010000003.1"/>
</dbReference>
<keyword evidence="1" id="KW-0472">Membrane</keyword>
<name>A0ABV0CGY6_9NEIS</name>
<proteinExistence type="predicted"/>
<protein>
    <submittedName>
        <fullName evidence="2">Uncharacterized protein</fullName>
    </submittedName>
</protein>
<gene>
    <name evidence="2" type="ORF">VA599_06035</name>
</gene>
<evidence type="ECO:0000313" key="2">
    <source>
        <dbReference type="EMBL" id="MEN7430299.1"/>
    </source>
</evidence>
<accession>A0ABV0CGY6</accession>
<evidence type="ECO:0000256" key="1">
    <source>
        <dbReference type="SAM" id="Phobius"/>
    </source>
</evidence>
<comment type="caution">
    <text evidence="2">The sequence shown here is derived from an EMBL/GenBank/DDBJ whole genome shotgun (WGS) entry which is preliminary data.</text>
</comment>
<sequence length="78" mass="9264">MAYFPEMFNLGVVVGFVLGALVILACWWWLEESWRFEDYPWWQIPFVVVLGPCFHLIARLTDLFAGWLAKVRRDSLRD</sequence>
<keyword evidence="1" id="KW-0812">Transmembrane</keyword>
<organism evidence="2 3">
    <name type="scientific">Chromobacterium indicum</name>
    <dbReference type="NCBI Taxonomy" id="3110228"/>
    <lineage>
        <taxon>Bacteria</taxon>
        <taxon>Pseudomonadati</taxon>
        <taxon>Pseudomonadota</taxon>
        <taxon>Betaproteobacteria</taxon>
        <taxon>Neisseriales</taxon>
        <taxon>Chromobacteriaceae</taxon>
        <taxon>Chromobacterium</taxon>
    </lineage>
</organism>
<dbReference type="Proteomes" id="UP001405405">
    <property type="component" value="Unassembled WGS sequence"/>
</dbReference>
<feature type="transmembrane region" description="Helical" evidence="1">
    <location>
        <begin position="42"/>
        <end position="69"/>
    </location>
</feature>
<dbReference type="EMBL" id="JAYFSJ010000003">
    <property type="protein sequence ID" value="MEN7430299.1"/>
    <property type="molecule type" value="Genomic_DNA"/>
</dbReference>
<keyword evidence="3" id="KW-1185">Reference proteome</keyword>
<feature type="transmembrane region" description="Helical" evidence="1">
    <location>
        <begin position="7"/>
        <end position="30"/>
    </location>
</feature>
<evidence type="ECO:0000313" key="3">
    <source>
        <dbReference type="Proteomes" id="UP001405405"/>
    </source>
</evidence>
<keyword evidence="1" id="KW-1133">Transmembrane helix</keyword>